<dbReference type="GO" id="GO:0009435">
    <property type="term" value="P:NAD+ biosynthetic process"/>
    <property type="evidence" value="ECO:0007669"/>
    <property type="project" value="UniProtKB-UniRule"/>
</dbReference>
<evidence type="ECO:0000313" key="14">
    <source>
        <dbReference type="Proteomes" id="UP000191110"/>
    </source>
</evidence>
<dbReference type="GO" id="GO:0004515">
    <property type="term" value="F:nicotinate-nucleotide adenylyltransferase activity"/>
    <property type="evidence" value="ECO:0007669"/>
    <property type="project" value="UniProtKB-UniRule"/>
</dbReference>
<evidence type="ECO:0000256" key="11">
    <source>
        <dbReference type="HAMAP-Rule" id="MF_00244"/>
    </source>
</evidence>
<evidence type="ECO:0000256" key="1">
    <source>
        <dbReference type="ARBA" id="ARBA00002324"/>
    </source>
</evidence>
<name>A0A1T2L710_9GAMM</name>
<keyword evidence="14" id="KW-1185">Reference proteome</keyword>
<comment type="caution">
    <text evidence="13">The sequence shown here is derived from an EMBL/GenBank/DDBJ whole genome shotgun (WGS) entry which is preliminary data.</text>
</comment>
<dbReference type="NCBIfam" id="NF000840">
    <property type="entry name" value="PRK00071.1-3"/>
    <property type="match status" value="1"/>
</dbReference>
<dbReference type="OrthoDB" id="5295945at2"/>
<dbReference type="InterPro" id="IPR005248">
    <property type="entry name" value="NadD/NMNAT"/>
</dbReference>
<evidence type="ECO:0000256" key="9">
    <source>
        <dbReference type="ARBA" id="ARBA00023027"/>
    </source>
</evidence>
<dbReference type="RefSeq" id="WP_078483195.1">
    <property type="nucleotide sequence ID" value="NZ_MPRL01000016.1"/>
</dbReference>
<evidence type="ECO:0000256" key="2">
    <source>
        <dbReference type="ARBA" id="ARBA00005019"/>
    </source>
</evidence>
<keyword evidence="8 11" id="KW-0067">ATP-binding</keyword>
<dbReference type="NCBIfam" id="TIGR00125">
    <property type="entry name" value="cyt_tran_rel"/>
    <property type="match status" value="1"/>
</dbReference>
<dbReference type="UniPathway" id="UPA00253">
    <property type="reaction ID" value="UER00332"/>
</dbReference>
<dbReference type="Gene3D" id="3.40.50.620">
    <property type="entry name" value="HUPs"/>
    <property type="match status" value="1"/>
</dbReference>
<evidence type="ECO:0000256" key="5">
    <source>
        <dbReference type="ARBA" id="ARBA00022679"/>
    </source>
</evidence>
<dbReference type="AlphaFoldDB" id="A0A1T2L710"/>
<dbReference type="InterPro" id="IPR014729">
    <property type="entry name" value="Rossmann-like_a/b/a_fold"/>
</dbReference>
<comment type="function">
    <text evidence="1 11">Catalyzes the reversible adenylation of nicotinate mononucleotide (NaMN) to nicotinic acid adenine dinucleotide (NaAD).</text>
</comment>
<evidence type="ECO:0000256" key="3">
    <source>
        <dbReference type="ARBA" id="ARBA00009014"/>
    </source>
</evidence>
<keyword evidence="9 11" id="KW-0520">NAD</keyword>
<dbReference type="SUPFAM" id="SSF52374">
    <property type="entry name" value="Nucleotidylyl transferase"/>
    <property type="match status" value="1"/>
</dbReference>
<dbReference type="PANTHER" id="PTHR39321:SF3">
    <property type="entry name" value="PHOSPHOPANTETHEINE ADENYLYLTRANSFERASE"/>
    <property type="match status" value="1"/>
</dbReference>
<comment type="similarity">
    <text evidence="3 11">Belongs to the NadD family.</text>
</comment>
<evidence type="ECO:0000259" key="12">
    <source>
        <dbReference type="Pfam" id="PF01467"/>
    </source>
</evidence>
<evidence type="ECO:0000256" key="8">
    <source>
        <dbReference type="ARBA" id="ARBA00022840"/>
    </source>
</evidence>
<keyword evidence="6 11" id="KW-0548">Nucleotidyltransferase</keyword>
<dbReference type="InterPro" id="IPR004821">
    <property type="entry name" value="Cyt_trans-like"/>
</dbReference>
<organism evidence="13 14">
    <name type="scientific">Solemya pervernicosa gill symbiont</name>
    <dbReference type="NCBI Taxonomy" id="642797"/>
    <lineage>
        <taxon>Bacteria</taxon>
        <taxon>Pseudomonadati</taxon>
        <taxon>Pseudomonadota</taxon>
        <taxon>Gammaproteobacteria</taxon>
        <taxon>sulfur-oxidizing symbionts</taxon>
    </lineage>
</organism>
<dbReference type="Proteomes" id="UP000191110">
    <property type="component" value="Unassembled WGS sequence"/>
</dbReference>
<evidence type="ECO:0000256" key="7">
    <source>
        <dbReference type="ARBA" id="ARBA00022741"/>
    </source>
</evidence>
<dbReference type="GO" id="GO:0005524">
    <property type="term" value="F:ATP binding"/>
    <property type="evidence" value="ECO:0007669"/>
    <property type="project" value="UniProtKB-KW"/>
</dbReference>
<gene>
    <name evidence="11" type="primary">nadD</name>
    <name evidence="13" type="ORF">BOW53_06065</name>
</gene>
<feature type="domain" description="Cytidyltransferase-like" evidence="12">
    <location>
        <begin position="6"/>
        <end position="182"/>
    </location>
</feature>
<evidence type="ECO:0000256" key="6">
    <source>
        <dbReference type="ARBA" id="ARBA00022695"/>
    </source>
</evidence>
<sequence>MKAIGIFGGTFDPVHIGHLRPALELKTSLGLAEVRMVPCRIPPHRNSPVVKAEQRVLMLQAALEGVGELSLDLREMEREGPSYMADTLTSLRCEMPEQPLCLIIGMDALLGLPSWHRWTELIELAHLVVMARPGYELPNEGVVAELVAAHRLSSADELHGRPAGGIWFSEVSQLDVSATALRALIAKGRTIRYLTPDAVCEVIEREGLYQIN</sequence>
<dbReference type="Pfam" id="PF01467">
    <property type="entry name" value="CTP_transf_like"/>
    <property type="match status" value="1"/>
</dbReference>
<dbReference type="EMBL" id="MPRL01000016">
    <property type="protein sequence ID" value="OOZ40898.1"/>
    <property type="molecule type" value="Genomic_DNA"/>
</dbReference>
<dbReference type="EC" id="2.7.7.18" evidence="11"/>
<protein>
    <recommendedName>
        <fullName evidence="11">Probable nicotinate-nucleotide adenylyltransferase</fullName>
        <ecNumber evidence="11">2.7.7.18</ecNumber>
    </recommendedName>
    <alternativeName>
        <fullName evidence="11">Deamido-NAD(+) diphosphorylase</fullName>
    </alternativeName>
    <alternativeName>
        <fullName evidence="11">Deamido-NAD(+) pyrophosphorylase</fullName>
    </alternativeName>
    <alternativeName>
        <fullName evidence="11">Nicotinate mononucleotide adenylyltransferase</fullName>
        <shortName evidence="11">NaMN adenylyltransferase</shortName>
    </alternativeName>
</protein>
<dbReference type="PANTHER" id="PTHR39321">
    <property type="entry name" value="NICOTINATE-NUCLEOTIDE ADENYLYLTRANSFERASE-RELATED"/>
    <property type="match status" value="1"/>
</dbReference>
<comment type="catalytic activity">
    <reaction evidence="10 11">
        <text>nicotinate beta-D-ribonucleotide + ATP + H(+) = deamido-NAD(+) + diphosphate</text>
        <dbReference type="Rhea" id="RHEA:22860"/>
        <dbReference type="ChEBI" id="CHEBI:15378"/>
        <dbReference type="ChEBI" id="CHEBI:30616"/>
        <dbReference type="ChEBI" id="CHEBI:33019"/>
        <dbReference type="ChEBI" id="CHEBI:57502"/>
        <dbReference type="ChEBI" id="CHEBI:58437"/>
        <dbReference type="EC" id="2.7.7.18"/>
    </reaction>
</comment>
<evidence type="ECO:0000256" key="10">
    <source>
        <dbReference type="ARBA" id="ARBA00048721"/>
    </source>
</evidence>
<reference evidence="13 14" key="1">
    <citation type="submission" date="2016-11" db="EMBL/GenBank/DDBJ databases">
        <title>Mixed transmission modes and dynamic genome evolution in an obligate animal-bacterial symbiosis.</title>
        <authorList>
            <person name="Russell S.L."/>
            <person name="Corbett-Detig R.B."/>
            <person name="Cavanaugh C.M."/>
        </authorList>
    </citation>
    <scope>NUCLEOTIDE SEQUENCE [LARGE SCALE GENOMIC DNA]</scope>
    <source>
        <strain evidence="13">Sveles-Q1</strain>
    </source>
</reference>
<evidence type="ECO:0000256" key="4">
    <source>
        <dbReference type="ARBA" id="ARBA00022642"/>
    </source>
</evidence>
<dbReference type="NCBIfam" id="NF000839">
    <property type="entry name" value="PRK00071.1-1"/>
    <property type="match status" value="1"/>
</dbReference>
<proteinExistence type="inferred from homology"/>
<accession>A0A1T2L710</accession>
<comment type="pathway">
    <text evidence="2 11">Cofactor biosynthesis; NAD(+) biosynthesis; deamido-NAD(+) from nicotinate D-ribonucleotide: step 1/1.</text>
</comment>
<keyword evidence="5 11" id="KW-0808">Transferase</keyword>
<evidence type="ECO:0000313" key="13">
    <source>
        <dbReference type="EMBL" id="OOZ40898.1"/>
    </source>
</evidence>
<dbReference type="NCBIfam" id="TIGR00482">
    <property type="entry name" value="nicotinate (nicotinamide) nucleotide adenylyltransferase"/>
    <property type="match status" value="1"/>
</dbReference>
<dbReference type="HAMAP" id="MF_00244">
    <property type="entry name" value="NaMN_adenylyltr"/>
    <property type="match status" value="1"/>
</dbReference>
<keyword evidence="4 11" id="KW-0662">Pyridine nucleotide biosynthesis</keyword>
<dbReference type="CDD" id="cd02165">
    <property type="entry name" value="NMNAT"/>
    <property type="match status" value="1"/>
</dbReference>
<keyword evidence="7 11" id="KW-0547">Nucleotide-binding</keyword>